<dbReference type="Gene3D" id="3.40.50.720">
    <property type="entry name" value="NAD(P)-binding Rossmann-like Domain"/>
    <property type="match status" value="1"/>
</dbReference>
<evidence type="ECO:0000313" key="14">
    <source>
        <dbReference type="EMBL" id="KAF6049034.1"/>
    </source>
</evidence>
<evidence type="ECO:0000256" key="5">
    <source>
        <dbReference type="ARBA" id="ARBA00022857"/>
    </source>
</evidence>
<dbReference type="EMBL" id="JABWAB010000006">
    <property type="protein sequence ID" value="KAF6049034.1"/>
    <property type="molecule type" value="Genomic_DNA"/>
</dbReference>
<keyword evidence="3" id="KW-0444">Lipid biosynthesis</keyword>
<evidence type="ECO:0000259" key="13">
    <source>
        <dbReference type="SMART" id="SM00829"/>
    </source>
</evidence>
<keyword evidence="7" id="KW-0560">Oxidoreductase</keyword>
<evidence type="ECO:0000313" key="15">
    <source>
        <dbReference type="Proteomes" id="UP000590412"/>
    </source>
</evidence>
<keyword evidence="4" id="KW-0276">Fatty acid metabolism</keyword>
<comment type="similarity">
    <text evidence="2">Belongs to the zinc-containing alcohol dehydrogenase family. Quinone oxidoreductase subfamily.</text>
</comment>
<dbReference type="Gene3D" id="3.90.180.10">
    <property type="entry name" value="Medium-chain alcohol dehydrogenases, catalytic domain"/>
    <property type="match status" value="1"/>
</dbReference>
<proteinExistence type="inferred from homology"/>
<sequence length="425" mass="46634">MCKNRISRALVAKGKKKASPLEAIFTCYIDVEHFDSGTVEPDMFTIKRSIAPLTSSIFKRNMITAQAVLYSEHGEPSNVLFTQKFSIDDDNLKPDQIVVKTLASPINPSDINQIQGVYPSKPEKTLDFSTDKPAAPCGNEGVFQVLKVGDGVSDFAVGDWVIPSQVNFGTWRTHALGTSSDFIKLPNPEQSKSNGKKRGLSINQAATISVNPLTAYLMLTHYVKLIPGKDWFIQNGGNSAVGKYASQVGKLLNFNSISVIRDRPNLDEVKKELQELGATQVITEEDNASKEFGGHVKSWVKETGGEVKLALNCVGGKSSAGIARKLNNNGLMLTYGGMSMQPVTIPTSLYIFKNFTSAGFWVTELLKKNQELKLKTLGQIIEWYENGQLKDSPSTHVEFDGDDLAKLYQKGIVDSKGGKQLITYK</sequence>
<evidence type="ECO:0000256" key="1">
    <source>
        <dbReference type="ARBA" id="ARBA00004173"/>
    </source>
</evidence>
<protein>
    <recommendedName>
        <fullName evidence="11">enoyl-[acyl-carrier-protein] reductase</fullName>
        <ecNumber evidence="11">1.3.1.104</ecNumber>
    </recommendedName>
</protein>
<keyword evidence="6" id="KW-0809">Transit peptide</keyword>
<gene>
    <name evidence="14" type="primary">ETR2</name>
    <name evidence="14" type="ORF">FOB60_004417</name>
</gene>
<evidence type="ECO:0000256" key="8">
    <source>
        <dbReference type="ARBA" id="ARBA00023098"/>
    </source>
</evidence>
<evidence type="ECO:0000256" key="6">
    <source>
        <dbReference type="ARBA" id="ARBA00022946"/>
    </source>
</evidence>
<evidence type="ECO:0000256" key="7">
    <source>
        <dbReference type="ARBA" id="ARBA00023002"/>
    </source>
</evidence>
<dbReference type="SMART" id="SM00829">
    <property type="entry name" value="PKS_ER"/>
    <property type="match status" value="1"/>
</dbReference>
<comment type="caution">
    <text evidence="14">The sequence shown here is derived from an EMBL/GenBank/DDBJ whole genome shotgun (WGS) entry which is preliminary data.</text>
</comment>
<evidence type="ECO:0000256" key="4">
    <source>
        <dbReference type="ARBA" id="ARBA00022832"/>
    </source>
</evidence>
<dbReference type="EC" id="1.3.1.104" evidence="11"/>
<dbReference type="GO" id="GO:0006633">
    <property type="term" value="P:fatty acid biosynthetic process"/>
    <property type="evidence" value="ECO:0007669"/>
    <property type="project" value="UniProtKB-KW"/>
</dbReference>
<dbReference type="AlphaFoldDB" id="A0A8X7T9Y5"/>
<name>A0A8X7T9Y5_CANPA</name>
<dbReference type="GO" id="GO:0141148">
    <property type="term" value="F:enoyl-[acyl-carrier-protein] reductase (NADPH) activity"/>
    <property type="evidence" value="ECO:0007669"/>
    <property type="project" value="UniProtKB-EC"/>
</dbReference>
<evidence type="ECO:0000256" key="9">
    <source>
        <dbReference type="ARBA" id="ARBA00023128"/>
    </source>
</evidence>
<feature type="domain" description="Enoyl reductase (ER)" evidence="13">
    <location>
        <begin position="74"/>
        <end position="422"/>
    </location>
</feature>
<dbReference type="Pfam" id="PF08240">
    <property type="entry name" value="ADH_N"/>
    <property type="match status" value="1"/>
</dbReference>
<dbReference type="InterPro" id="IPR051034">
    <property type="entry name" value="Mito_Enoyl-ACP_Reductase"/>
</dbReference>
<evidence type="ECO:0000256" key="2">
    <source>
        <dbReference type="ARBA" id="ARBA00010371"/>
    </source>
</evidence>
<dbReference type="InterPro" id="IPR013149">
    <property type="entry name" value="ADH-like_C"/>
</dbReference>
<keyword evidence="10" id="KW-0275">Fatty acid biosynthesis</keyword>
<keyword evidence="5" id="KW-0521">NADP</keyword>
<dbReference type="SUPFAM" id="SSF51735">
    <property type="entry name" value="NAD(P)-binding Rossmann-fold domains"/>
    <property type="match status" value="1"/>
</dbReference>
<dbReference type="SUPFAM" id="SSF50129">
    <property type="entry name" value="GroES-like"/>
    <property type="match status" value="1"/>
</dbReference>
<dbReference type="InterPro" id="IPR011032">
    <property type="entry name" value="GroES-like_sf"/>
</dbReference>
<dbReference type="Proteomes" id="UP000590412">
    <property type="component" value="Unassembled WGS sequence"/>
</dbReference>
<evidence type="ECO:0000256" key="10">
    <source>
        <dbReference type="ARBA" id="ARBA00023160"/>
    </source>
</evidence>
<dbReference type="InterPro" id="IPR036291">
    <property type="entry name" value="NAD(P)-bd_dom_sf"/>
</dbReference>
<keyword evidence="9" id="KW-0496">Mitochondrion</keyword>
<dbReference type="PANTHER" id="PTHR43981:SF2">
    <property type="entry name" value="ENOYL-[ACYL-CARRIER-PROTEIN] REDUCTASE, MITOCHONDRIAL"/>
    <property type="match status" value="1"/>
</dbReference>
<organism evidence="14 15">
    <name type="scientific">Candida parapsilosis</name>
    <name type="common">Yeast</name>
    <dbReference type="NCBI Taxonomy" id="5480"/>
    <lineage>
        <taxon>Eukaryota</taxon>
        <taxon>Fungi</taxon>
        <taxon>Dikarya</taxon>
        <taxon>Ascomycota</taxon>
        <taxon>Saccharomycotina</taxon>
        <taxon>Pichiomycetes</taxon>
        <taxon>Debaryomycetaceae</taxon>
        <taxon>Candida/Lodderomyces clade</taxon>
        <taxon>Candida</taxon>
    </lineage>
</organism>
<dbReference type="PANTHER" id="PTHR43981">
    <property type="entry name" value="ENOYL-[ACYL-CARRIER-PROTEIN] REDUCTASE, MITOCHONDRIAL"/>
    <property type="match status" value="1"/>
</dbReference>
<dbReference type="CDD" id="cd08290">
    <property type="entry name" value="ETR"/>
    <property type="match status" value="1"/>
</dbReference>
<accession>A0A8X7T9Y5</accession>
<dbReference type="FunFam" id="3.40.50.720:FF:000112">
    <property type="entry name" value="Enoyl-[acyl-carrier-protein] reductase 1, mitochondrial"/>
    <property type="match status" value="1"/>
</dbReference>
<dbReference type="Pfam" id="PF00107">
    <property type="entry name" value="ADH_zinc_N"/>
    <property type="match status" value="1"/>
</dbReference>
<evidence type="ECO:0000256" key="3">
    <source>
        <dbReference type="ARBA" id="ARBA00022516"/>
    </source>
</evidence>
<dbReference type="OrthoDB" id="7482721at2759"/>
<comment type="subcellular location">
    <subcellularLocation>
        <location evidence="1">Mitochondrion</location>
    </subcellularLocation>
</comment>
<dbReference type="GO" id="GO:0005739">
    <property type="term" value="C:mitochondrion"/>
    <property type="evidence" value="ECO:0007669"/>
    <property type="project" value="UniProtKB-SubCell"/>
</dbReference>
<evidence type="ECO:0000256" key="12">
    <source>
        <dbReference type="ARBA" id="ARBA00048843"/>
    </source>
</evidence>
<dbReference type="SMR" id="A0A8X7T9Y5"/>
<comment type="catalytic activity">
    <reaction evidence="12">
        <text>a 2,3-saturated acyl-[ACP] + NADP(+) = a (2E)-enoyl-[ACP] + NADPH + H(+)</text>
        <dbReference type="Rhea" id="RHEA:22564"/>
        <dbReference type="Rhea" id="RHEA-COMP:9925"/>
        <dbReference type="Rhea" id="RHEA-COMP:9926"/>
        <dbReference type="ChEBI" id="CHEBI:15378"/>
        <dbReference type="ChEBI" id="CHEBI:57783"/>
        <dbReference type="ChEBI" id="CHEBI:58349"/>
        <dbReference type="ChEBI" id="CHEBI:78784"/>
        <dbReference type="ChEBI" id="CHEBI:78785"/>
        <dbReference type="EC" id="1.3.1.104"/>
    </reaction>
</comment>
<dbReference type="InterPro" id="IPR020843">
    <property type="entry name" value="ER"/>
</dbReference>
<reference evidence="14" key="1">
    <citation type="submission" date="2020-03" db="EMBL/GenBank/DDBJ databases">
        <title>FDA dAtabase for Regulatory Grade micrObial Sequences (FDA-ARGOS): Supporting development and validation of Infectious Disease Dx tests.</title>
        <authorList>
            <person name="Campos J."/>
            <person name="Goldberg B."/>
            <person name="Tallon L."/>
            <person name="Sadzewicz L."/>
            <person name="Vavikolanu K."/>
            <person name="Mehta A."/>
            <person name="Aluvathingal J."/>
            <person name="Nadendla S."/>
            <person name="Nandy P."/>
            <person name="Geyer C."/>
            <person name="Yan Y."/>
            <person name="Sichtig H."/>
        </authorList>
    </citation>
    <scope>NUCLEOTIDE SEQUENCE [LARGE SCALE GENOMIC DNA]</scope>
    <source>
        <strain evidence="14">FDAARGOS_652</strain>
    </source>
</reference>
<keyword evidence="8" id="KW-0443">Lipid metabolism</keyword>
<evidence type="ECO:0000256" key="11">
    <source>
        <dbReference type="ARBA" id="ARBA00038963"/>
    </source>
</evidence>
<dbReference type="InterPro" id="IPR013154">
    <property type="entry name" value="ADH-like_N"/>
</dbReference>